<dbReference type="SUPFAM" id="SSF48371">
    <property type="entry name" value="ARM repeat"/>
    <property type="match status" value="1"/>
</dbReference>
<evidence type="ECO:0000256" key="2">
    <source>
        <dbReference type="ARBA" id="ARBA00004496"/>
    </source>
</evidence>
<dbReference type="Proteomes" id="UP000242146">
    <property type="component" value="Unassembled WGS sequence"/>
</dbReference>
<evidence type="ECO:0000256" key="1">
    <source>
        <dbReference type="ARBA" id="ARBA00004123"/>
    </source>
</evidence>
<evidence type="ECO:0000256" key="5">
    <source>
        <dbReference type="ARBA" id="ARBA00022490"/>
    </source>
</evidence>
<dbReference type="PANTHER" id="PTHR12596">
    <property type="entry name" value="EXPORTIN 4,7-RELATED"/>
    <property type="match status" value="1"/>
</dbReference>
<gene>
    <name evidence="9" type="ORF">DM01DRAFT_1334363</name>
</gene>
<dbReference type="PANTHER" id="PTHR12596:SF2">
    <property type="entry name" value="EXPORTIN-7 ISOFORM X1"/>
    <property type="match status" value="1"/>
</dbReference>
<sequence length="1131" mass="130179">MTQEVQVQYYASLCEQLYNTTSSDKRQQIQQELDREFPTFTDAAPLRSPSNTSSLILQTPRDTASALRILLEACPDPFVQTFCLSRLRQLISSQFSIFDTDTKKQLRTFLLEYAFVHPTLPPFIIVQLGTVFALLSKLGWLDLEEYQQVEPDLNQFLQASMEHRIMALQLLSVVIQEFNAPAASRYSSMFKKASAGLRDTQLLSIFNMAFKSLEDLMAHQIPFANAEQEERMKQNTALLLLRCLSYDFTGTSLDESGEDIGTVQIPTSWRETFEQEHFLATFFRAYQEWQPPCSAKMMECLVLLASTRKALFTGEQERDRFVQTIMQSTQTIILQSQGMNDENNYNEFCRLLFRFRSMAPLNELAEKPFFEQWLQLVADFTLKAFQSWNWSHNTLAYLLGFWSRLVESMTYQQHLAEAIKSKLETISVELVHTYIVSYVQSVPNRIEEMLDDPLEDEEALVESLMMLGKIARCQYQNSSAALVSVFDPIAVEYQKCVAQLGSTVNDQFKEALDIIETKFAWLTYFASVFLGSRPAYMSSDEFDAIDGEITTKVLQLMEANQNLQSQHGSLLLNAKLDSAFIYFFQQFRKAYIGESSAIAVYKKPSEMFGISNQVHMLNVIVQKIVSNFQCWRGNEELTKRTLELFSDLASGYSALRNLRKIDAVRYLLHGNQDDGNVLLFFDQHRRFRMVYYTVLVKILLAEDVDENEFEAFMTRFETPLDDMATLTTLENFRTPRVQQLLHDTFRDLRGVLAALQTKRHYLYFFNWFYPDYMPIVLRGLEASCSSALASSASSPPTPNVTGAITLVSHVLLKFLAELVHNRNQRLNFDITSPNGLLLFKDTSRALNMYGRFILDLPVSQQDRLYPEKYKGIMICFHILAHCLGGRYINFGAFWLYQDEAIDQAFQMMFQLMMSIPLDDLLNFPKLTKAYFMMVNDFTVEQLKSIPMLPMEPFLFILESCEQGIQIAEPAIRTHACATLDHILTFVVEQESSMIKKSRKSQRRASWCLEYVKGNPQLLASLLVVLFGMLLFDNNNDQWQLSRPLYVLLLLQKDSATKYTNNVIFHQLPERKEMVTKMFNQLNDGIGWTLAKKDRERFSHNVLALKRELNANQVTLTPLSASNALSNSPTLS</sequence>
<dbReference type="GO" id="GO:0006611">
    <property type="term" value="P:protein export from nucleus"/>
    <property type="evidence" value="ECO:0007669"/>
    <property type="project" value="TreeGrafter"/>
</dbReference>
<comment type="subcellular location">
    <subcellularLocation>
        <location evidence="2">Cytoplasm</location>
    </subcellularLocation>
    <subcellularLocation>
        <location evidence="1">Nucleus</location>
    </subcellularLocation>
</comment>
<dbReference type="InterPro" id="IPR044189">
    <property type="entry name" value="XPO4/7-like"/>
</dbReference>
<keyword evidence="7" id="KW-0539">Nucleus</keyword>
<keyword evidence="10" id="KW-1185">Reference proteome</keyword>
<evidence type="ECO:0000313" key="10">
    <source>
        <dbReference type="Proteomes" id="UP000242146"/>
    </source>
</evidence>
<comment type="similarity">
    <text evidence="3">Belongs to the exportin family.</text>
</comment>
<evidence type="ECO:0000313" key="9">
    <source>
        <dbReference type="EMBL" id="ORX56804.1"/>
    </source>
</evidence>
<dbReference type="AlphaFoldDB" id="A0A1X2GM02"/>
<accession>A0A1X2GM02</accession>
<protein>
    <recommendedName>
        <fullName evidence="8">Exportin-7/Ran-binding protein 17 TPR repeats domain-containing protein</fullName>
    </recommendedName>
</protein>
<keyword evidence="4" id="KW-0813">Transport</keyword>
<keyword evidence="6" id="KW-0653">Protein transport</keyword>
<evidence type="ECO:0000256" key="6">
    <source>
        <dbReference type="ARBA" id="ARBA00022927"/>
    </source>
</evidence>
<dbReference type="EMBL" id="MCGT01000009">
    <property type="protein sequence ID" value="ORX56804.1"/>
    <property type="molecule type" value="Genomic_DNA"/>
</dbReference>
<evidence type="ECO:0000259" key="8">
    <source>
        <dbReference type="Pfam" id="PF25795"/>
    </source>
</evidence>
<proteinExistence type="inferred from homology"/>
<evidence type="ECO:0000256" key="4">
    <source>
        <dbReference type="ARBA" id="ARBA00022448"/>
    </source>
</evidence>
<dbReference type="Pfam" id="PF25795">
    <property type="entry name" value="TPR_XPO7"/>
    <property type="match status" value="1"/>
</dbReference>
<dbReference type="STRING" id="101127.A0A1X2GM02"/>
<keyword evidence="5" id="KW-0963">Cytoplasm</keyword>
<evidence type="ECO:0000256" key="7">
    <source>
        <dbReference type="ARBA" id="ARBA00023242"/>
    </source>
</evidence>
<dbReference type="Gene3D" id="1.25.10.10">
    <property type="entry name" value="Leucine-rich Repeat Variant"/>
    <property type="match status" value="1"/>
</dbReference>
<evidence type="ECO:0000256" key="3">
    <source>
        <dbReference type="ARBA" id="ARBA00009466"/>
    </source>
</evidence>
<name>A0A1X2GM02_9FUNG</name>
<dbReference type="GO" id="GO:0005737">
    <property type="term" value="C:cytoplasm"/>
    <property type="evidence" value="ECO:0007669"/>
    <property type="project" value="UniProtKB-SubCell"/>
</dbReference>
<dbReference type="OrthoDB" id="244158at2759"/>
<dbReference type="InterPro" id="IPR016024">
    <property type="entry name" value="ARM-type_fold"/>
</dbReference>
<dbReference type="InterPro" id="IPR057947">
    <property type="entry name" value="TPR_XPO7/RBP17"/>
</dbReference>
<reference evidence="9 10" key="1">
    <citation type="submission" date="2016-07" db="EMBL/GenBank/DDBJ databases">
        <title>Pervasive Adenine N6-methylation of Active Genes in Fungi.</title>
        <authorList>
            <consortium name="DOE Joint Genome Institute"/>
            <person name="Mondo S.J."/>
            <person name="Dannebaum R.O."/>
            <person name="Kuo R.C."/>
            <person name="Labutti K."/>
            <person name="Haridas S."/>
            <person name="Kuo A."/>
            <person name="Salamov A."/>
            <person name="Ahrendt S.R."/>
            <person name="Lipzen A."/>
            <person name="Sullivan W."/>
            <person name="Andreopoulos W.B."/>
            <person name="Clum A."/>
            <person name="Lindquist E."/>
            <person name="Daum C."/>
            <person name="Ramamoorthy G.K."/>
            <person name="Gryganskyi A."/>
            <person name="Culley D."/>
            <person name="Magnuson J.K."/>
            <person name="James T.Y."/>
            <person name="O'Malley M.A."/>
            <person name="Stajich J.E."/>
            <person name="Spatafora J.W."/>
            <person name="Visel A."/>
            <person name="Grigoriev I.V."/>
        </authorList>
    </citation>
    <scope>NUCLEOTIDE SEQUENCE [LARGE SCALE GENOMIC DNA]</scope>
    <source>
        <strain evidence="9 10">NRRL 3301</strain>
    </source>
</reference>
<comment type="caution">
    <text evidence="9">The sequence shown here is derived from an EMBL/GenBank/DDBJ whole genome shotgun (WGS) entry which is preliminary data.</text>
</comment>
<dbReference type="GO" id="GO:0005643">
    <property type="term" value="C:nuclear pore"/>
    <property type="evidence" value="ECO:0007669"/>
    <property type="project" value="TreeGrafter"/>
</dbReference>
<dbReference type="GO" id="GO:0005049">
    <property type="term" value="F:nuclear export signal receptor activity"/>
    <property type="evidence" value="ECO:0007669"/>
    <property type="project" value="InterPro"/>
</dbReference>
<dbReference type="InterPro" id="IPR011989">
    <property type="entry name" value="ARM-like"/>
</dbReference>
<organism evidence="9 10">
    <name type="scientific">Hesseltinella vesiculosa</name>
    <dbReference type="NCBI Taxonomy" id="101127"/>
    <lineage>
        <taxon>Eukaryota</taxon>
        <taxon>Fungi</taxon>
        <taxon>Fungi incertae sedis</taxon>
        <taxon>Mucoromycota</taxon>
        <taxon>Mucoromycotina</taxon>
        <taxon>Mucoromycetes</taxon>
        <taxon>Mucorales</taxon>
        <taxon>Cunninghamellaceae</taxon>
        <taxon>Hesseltinella</taxon>
    </lineage>
</organism>
<feature type="domain" description="Exportin-7/Ran-binding protein 17 TPR repeats" evidence="8">
    <location>
        <begin position="442"/>
        <end position="673"/>
    </location>
</feature>